<dbReference type="Proteomes" id="UP001501803">
    <property type="component" value="Unassembled WGS sequence"/>
</dbReference>
<reference evidence="2" key="1">
    <citation type="journal article" date="2019" name="Int. J. Syst. Evol. Microbiol.">
        <title>The Global Catalogue of Microorganisms (GCM) 10K type strain sequencing project: providing services to taxonomists for standard genome sequencing and annotation.</title>
        <authorList>
            <consortium name="The Broad Institute Genomics Platform"/>
            <consortium name="The Broad Institute Genome Sequencing Center for Infectious Disease"/>
            <person name="Wu L."/>
            <person name="Ma J."/>
        </authorList>
    </citation>
    <scope>NUCLEOTIDE SEQUENCE [LARGE SCALE GENOMIC DNA]</scope>
    <source>
        <strain evidence="2">JCM 17021</strain>
    </source>
</reference>
<proteinExistence type="predicted"/>
<sequence length="253" mass="27162">MLWVILDSVTAELTSTALPASIDGLEFVMISSTASAVDTEAPTRFRYQQDGQMIWGVYIGDTVSVGRFVGRRDGDTVTICFAHRPLDGSEIVLGTASSELQRAEDGTLRLFETFEKNGATQTSVCIQVPASTDWNLLDIASEGIPAIDGAAFVLETTTASVVGENPTRFEFREAGGIAWGTYSGDTVTTGHCVGRYRDGVLDEFFVHHVVASDATLLGDSSTRVQTRTDGRLELVEDFVLDGVVGYSVCVQAS</sequence>
<keyword evidence="2" id="KW-1185">Reference proteome</keyword>
<gene>
    <name evidence="1" type="ORF">GCM10022381_08130</name>
</gene>
<accession>A0ABP7K7J7</accession>
<dbReference type="Pfam" id="PF26421">
    <property type="entry name" value="Avidin_like"/>
    <property type="match status" value="2"/>
</dbReference>
<evidence type="ECO:0000313" key="1">
    <source>
        <dbReference type="EMBL" id="GAA3866906.1"/>
    </source>
</evidence>
<comment type="caution">
    <text evidence="1">The sequence shown here is derived from an EMBL/GenBank/DDBJ whole genome shotgun (WGS) entry which is preliminary data.</text>
</comment>
<name>A0ABP7K7J7_9MICO</name>
<evidence type="ECO:0000313" key="2">
    <source>
        <dbReference type="Proteomes" id="UP001501803"/>
    </source>
</evidence>
<organism evidence="1 2">
    <name type="scientific">Leifsonia kafniensis</name>
    <dbReference type="NCBI Taxonomy" id="475957"/>
    <lineage>
        <taxon>Bacteria</taxon>
        <taxon>Bacillati</taxon>
        <taxon>Actinomycetota</taxon>
        <taxon>Actinomycetes</taxon>
        <taxon>Micrococcales</taxon>
        <taxon>Microbacteriaceae</taxon>
        <taxon>Leifsonia</taxon>
    </lineage>
</organism>
<dbReference type="EMBL" id="BAABCN010000002">
    <property type="protein sequence ID" value="GAA3866906.1"/>
    <property type="molecule type" value="Genomic_DNA"/>
</dbReference>
<protein>
    <submittedName>
        <fullName evidence="1">Uncharacterized protein</fullName>
    </submittedName>
</protein>
<dbReference type="InterPro" id="IPR058595">
    <property type="entry name" value="Avidin-like"/>
</dbReference>